<keyword evidence="4" id="KW-1185">Reference proteome</keyword>
<name>A0A386PSW5_9LACO</name>
<feature type="compositionally biased region" description="Polar residues" evidence="1">
    <location>
        <begin position="212"/>
        <end position="227"/>
    </location>
</feature>
<dbReference type="AlphaFoldDB" id="A0A386PSW5"/>
<organism evidence="3 4">
    <name type="scientific">Companilactobacillus zhachilii</name>
    <dbReference type="NCBI Taxonomy" id="2304606"/>
    <lineage>
        <taxon>Bacteria</taxon>
        <taxon>Bacillati</taxon>
        <taxon>Bacillota</taxon>
        <taxon>Bacilli</taxon>
        <taxon>Lactobacillales</taxon>
        <taxon>Lactobacillaceae</taxon>
        <taxon>Companilactobacillus</taxon>
    </lineage>
</organism>
<evidence type="ECO:0000313" key="3">
    <source>
        <dbReference type="EMBL" id="AYE37929.1"/>
    </source>
</evidence>
<dbReference type="KEGG" id="lzh:D1B17_04505"/>
<dbReference type="OrthoDB" id="2284218at2"/>
<feature type="region of interest" description="Disordered" evidence="1">
    <location>
        <begin position="212"/>
        <end position="232"/>
    </location>
</feature>
<evidence type="ECO:0000313" key="4">
    <source>
        <dbReference type="Proteomes" id="UP000267208"/>
    </source>
</evidence>
<feature type="domain" description="S-layer protein C-terminal" evidence="2">
    <location>
        <begin position="244"/>
        <end position="288"/>
    </location>
</feature>
<sequence>MLSEDTILKKMIKYMGITAATLLAVAPIAMPAMSSATETTVKADAASGVNQADVQKWLGQVKSNVTINESALISKEDEELYWGIGTNNIWSITPQELTPDSSIFDLFNAENVNKDDLFTHFNDNADQSNLFFSNRHYHVIMNATVSDGSVSGNLNPKGINHMLQNGKSVTFHTSLRYTAEGQLTGNDFLQDYVDNKGVTTEVAKKDVVVTLGNGTNDSNSQNNQKPATTAPGKYYDATFSPSVNAKVYDDNGKATSTAALPKTSIWKVDREMSVNGTTYYRVANNEWISEKDSVQVYPDVTTITTRRQAKLYTSTGKQVTDRALSPNTAWYTDRVATINGLHMRRVATDEWVSFDDLK</sequence>
<evidence type="ECO:0000256" key="1">
    <source>
        <dbReference type="SAM" id="MobiDB-lite"/>
    </source>
</evidence>
<dbReference type="Proteomes" id="UP000267208">
    <property type="component" value="Chromosome"/>
</dbReference>
<dbReference type="Pfam" id="PF03217">
    <property type="entry name" value="SlpA"/>
    <property type="match status" value="1"/>
</dbReference>
<accession>A0A386PSW5</accession>
<proteinExistence type="predicted"/>
<dbReference type="EMBL" id="CP031933">
    <property type="protein sequence ID" value="AYE37929.1"/>
    <property type="molecule type" value="Genomic_DNA"/>
</dbReference>
<reference evidence="4" key="1">
    <citation type="submission" date="2018-08" db="EMBL/GenBank/DDBJ databases">
        <title>Genome of Lactobacillus sp. HBUAS52074.</title>
        <authorList>
            <person name="Guo Z."/>
            <person name="Zhang Z.D."/>
        </authorList>
    </citation>
    <scope>NUCLEOTIDE SEQUENCE [LARGE SCALE GENOMIC DNA]</scope>
    <source>
        <strain evidence="4">HBUAS52074</strain>
    </source>
</reference>
<dbReference type="InterPro" id="IPR024968">
    <property type="entry name" value="SlpA_C_lactobacillus"/>
</dbReference>
<gene>
    <name evidence="3" type="ORF">D1B17_04505</name>
</gene>
<evidence type="ECO:0000259" key="2">
    <source>
        <dbReference type="Pfam" id="PF03217"/>
    </source>
</evidence>
<protein>
    <recommendedName>
        <fullName evidence="2">S-layer protein C-terminal domain-containing protein</fullName>
    </recommendedName>
</protein>